<dbReference type="Pfam" id="PF02321">
    <property type="entry name" value="OEP"/>
    <property type="match status" value="2"/>
</dbReference>
<keyword evidence="2" id="KW-0564">Palmitate</keyword>
<accession>A0A432VYP8</accession>
<keyword evidence="5" id="KW-1185">Reference proteome</keyword>
<keyword evidence="2" id="KW-0449">Lipoprotein</keyword>
<dbReference type="EMBL" id="PIPI01000001">
    <property type="protein sequence ID" value="RUO21782.1"/>
    <property type="molecule type" value="Genomic_DNA"/>
</dbReference>
<comment type="subcellular location">
    <subcellularLocation>
        <location evidence="2">Cell outer membrane</location>
        <topology evidence="2">Lipid-anchor</topology>
    </subcellularLocation>
</comment>
<dbReference type="InterPro" id="IPR003423">
    <property type="entry name" value="OMP_efflux"/>
</dbReference>
<dbReference type="GO" id="GO:0009279">
    <property type="term" value="C:cell outer membrane"/>
    <property type="evidence" value="ECO:0007669"/>
    <property type="project" value="UniProtKB-SubCell"/>
</dbReference>
<dbReference type="PANTHER" id="PTHR30203:SF30">
    <property type="entry name" value="OUTER MEMBRANE PROTEIN-RELATED"/>
    <property type="match status" value="1"/>
</dbReference>
<comment type="similarity">
    <text evidence="1 2">Belongs to the outer membrane factor (OMF) (TC 1.B.17) family.</text>
</comment>
<dbReference type="InterPro" id="IPR010131">
    <property type="entry name" value="MdtP/NodT-like"/>
</dbReference>
<keyword evidence="2" id="KW-0812">Transmembrane</keyword>
<feature type="coiled-coil region" evidence="3">
    <location>
        <begin position="187"/>
        <end position="245"/>
    </location>
</feature>
<dbReference type="Gene3D" id="1.20.1600.10">
    <property type="entry name" value="Outer membrane efflux proteins (OEP)"/>
    <property type="match status" value="1"/>
</dbReference>
<comment type="caution">
    <text evidence="4">The sequence shown here is derived from an EMBL/GenBank/DDBJ whole genome shotgun (WGS) entry which is preliminary data.</text>
</comment>
<dbReference type="SUPFAM" id="SSF56954">
    <property type="entry name" value="Outer membrane efflux proteins (OEP)"/>
    <property type="match status" value="1"/>
</dbReference>
<dbReference type="OrthoDB" id="9770517at2"/>
<dbReference type="AlphaFoldDB" id="A0A432VYP8"/>
<evidence type="ECO:0000256" key="1">
    <source>
        <dbReference type="ARBA" id="ARBA00007613"/>
    </source>
</evidence>
<evidence type="ECO:0000313" key="4">
    <source>
        <dbReference type="EMBL" id="RUO21782.1"/>
    </source>
</evidence>
<dbReference type="PROSITE" id="PS51257">
    <property type="entry name" value="PROKAR_LIPOPROTEIN"/>
    <property type="match status" value="1"/>
</dbReference>
<evidence type="ECO:0000313" key="5">
    <source>
        <dbReference type="Proteomes" id="UP000288212"/>
    </source>
</evidence>
<keyword evidence="2" id="KW-0472">Membrane</keyword>
<reference evidence="4 5" key="1">
    <citation type="journal article" date="2011" name="Front. Microbiol.">
        <title>Genomic signatures of strain selection and enhancement in Bacillus atrophaeus var. globigii, a historical biowarfare simulant.</title>
        <authorList>
            <person name="Gibbons H.S."/>
            <person name="Broomall S.M."/>
            <person name="McNew L.A."/>
            <person name="Daligault H."/>
            <person name="Chapman C."/>
            <person name="Bruce D."/>
            <person name="Karavis M."/>
            <person name="Krepps M."/>
            <person name="McGregor P.A."/>
            <person name="Hong C."/>
            <person name="Park K.H."/>
            <person name="Akmal A."/>
            <person name="Feldman A."/>
            <person name="Lin J.S."/>
            <person name="Chang W.E."/>
            <person name="Higgs B.W."/>
            <person name="Demirev P."/>
            <person name="Lindquist J."/>
            <person name="Liem A."/>
            <person name="Fochler E."/>
            <person name="Read T.D."/>
            <person name="Tapia R."/>
            <person name="Johnson S."/>
            <person name="Bishop-Lilly K.A."/>
            <person name="Detter C."/>
            <person name="Han C."/>
            <person name="Sozhamannan S."/>
            <person name="Rosenzweig C.N."/>
            <person name="Skowronski E.W."/>
        </authorList>
    </citation>
    <scope>NUCLEOTIDE SEQUENCE [LARGE SCALE GENOMIC DNA]</scope>
    <source>
        <strain evidence="4 5">AK5</strain>
    </source>
</reference>
<organism evidence="4 5">
    <name type="scientific">Aliidiomarina haloalkalitolerans</name>
    <dbReference type="NCBI Taxonomy" id="859059"/>
    <lineage>
        <taxon>Bacteria</taxon>
        <taxon>Pseudomonadati</taxon>
        <taxon>Pseudomonadota</taxon>
        <taxon>Gammaproteobacteria</taxon>
        <taxon>Alteromonadales</taxon>
        <taxon>Idiomarinaceae</taxon>
        <taxon>Aliidiomarina</taxon>
    </lineage>
</organism>
<name>A0A432VYP8_9GAMM</name>
<protein>
    <submittedName>
        <fullName evidence="4">RND transporter</fullName>
    </submittedName>
</protein>
<keyword evidence="2" id="KW-1134">Transmembrane beta strand</keyword>
<dbReference type="Proteomes" id="UP000288212">
    <property type="component" value="Unassembled WGS sequence"/>
</dbReference>
<dbReference type="RefSeq" id="WP_126790930.1">
    <property type="nucleotide sequence ID" value="NZ_PIPI01000001.1"/>
</dbReference>
<keyword evidence="3" id="KW-0175">Coiled coil</keyword>
<evidence type="ECO:0000256" key="3">
    <source>
        <dbReference type="SAM" id="Coils"/>
    </source>
</evidence>
<gene>
    <name evidence="4" type="ORF">CWE06_02740</name>
</gene>
<dbReference type="Gene3D" id="2.20.200.10">
    <property type="entry name" value="Outer membrane efflux proteins (OEP)"/>
    <property type="match status" value="1"/>
</dbReference>
<dbReference type="NCBIfam" id="TIGR01845">
    <property type="entry name" value="outer_NodT"/>
    <property type="match status" value="1"/>
</dbReference>
<evidence type="ECO:0000256" key="2">
    <source>
        <dbReference type="RuleBase" id="RU362097"/>
    </source>
</evidence>
<proteinExistence type="inferred from homology"/>
<sequence>MNKHFSKLALVSFGVATTLFLSGCTMGPDYQSTETELSEEWISSFPSEAELTRELQQWWQQYQDPNLNALVERALTDNLSLQVQLARIEQARAELGFENANRWPLLSAQASAAREQQPETLMPTALGGGTPRNQFSVAGVLSYEVDLWGRLARQREAAGAMLAESMFGTEAVKLNLVADVVTTYFNLLAIEQQYAALNSNIASLEQTLELEQLRYNSGSTNVLNLRRAEAAVAAAKANVPDLREARQLARSALAILVGATPEELLQGFNTDHGKLTELQLPQELPAHTPSELLQRRPDVRAAEASLIAANARIGVAQAARFPSLNLMALGGSAAMTTGDLFSAASETWSVGADLAGPLFDFGRLARRVESAKAQREQAEIGYQQAILAAVRDASDAIALLHIAEERSVAVQAQYDAIADTYRLAEMQYDLGAIGFYELLASQRELINAELALTTAKRDHFAAYTNVFKAFGGGWAANE</sequence>
<dbReference type="PANTHER" id="PTHR30203">
    <property type="entry name" value="OUTER MEMBRANE CATION EFFLUX PROTEIN"/>
    <property type="match status" value="1"/>
</dbReference>
<dbReference type="GO" id="GO:0015562">
    <property type="term" value="F:efflux transmembrane transporter activity"/>
    <property type="evidence" value="ECO:0007669"/>
    <property type="project" value="InterPro"/>
</dbReference>